<dbReference type="PANTHER" id="PTHR43696:SF9">
    <property type="entry name" value="COILED-COIL DOMAIN-CONTAINING PROTEIN 157"/>
    <property type="match status" value="1"/>
</dbReference>
<evidence type="ECO:0000313" key="4">
    <source>
        <dbReference type="RefSeq" id="XP_057382303.1"/>
    </source>
</evidence>
<evidence type="ECO:0000256" key="2">
    <source>
        <dbReference type="SAM" id="MobiDB-lite"/>
    </source>
</evidence>
<dbReference type="GeneID" id="103001346"/>
<keyword evidence="3" id="KW-1185">Reference proteome</keyword>
<protein>
    <submittedName>
        <fullName evidence="4">Coiled-coil domain-containing protein 157 isoform X1</fullName>
    </submittedName>
</protein>
<organism evidence="3 4">
    <name type="scientific">Balaenoptera acutorostrata</name>
    <name type="common">Common minke whale</name>
    <name type="synonym">Balaena rostrata</name>
    <dbReference type="NCBI Taxonomy" id="9767"/>
    <lineage>
        <taxon>Eukaryota</taxon>
        <taxon>Metazoa</taxon>
        <taxon>Chordata</taxon>
        <taxon>Craniata</taxon>
        <taxon>Vertebrata</taxon>
        <taxon>Euteleostomi</taxon>
        <taxon>Mammalia</taxon>
        <taxon>Eutheria</taxon>
        <taxon>Laurasiatheria</taxon>
        <taxon>Artiodactyla</taxon>
        <taxon>Whippomorpha</taxon>
        <taxon>Cetacea</taxon>
        <taxon>Mysticeti</taxon>
        <taxon>Balaenopteridae</taxon>
        <taxon>Balaenoptera</taxon>
    </lineage>
</organism>
<evidence type="ECO:0000313" key="3">
    <source>
        <dbReference type="Proteomes" id="UP001652580"/>
    </source>
</evidence>
<name>A0ABM3RXI5_BALAC</name>
<accession>A0ABM3RXI5</accession>
<sequence length="794" mass="88018">MSRPDTVAEAATPETGATRMAHLLGSQACMDSLRRDLTDLQGAIVDVFSRAGPVRFPSWKFPDRMACDLDMVALLEHYDHVPGDPEFTQLSHAVLLELVIDRLLLLLQSCASYLENLDLEQTVPPARAARPCMSVGLTVRRFWNSLLRLGMLIRQVAPQKRANQGETPTSKPTAKGEPARSPEFVTAKLIKPTSPMPGLPQTCQELDRLCVRISLPCPARMAENTRSVHSQTVETALVPCDACTSMQGSLREVGKMVISLCQSQNLSSSLGQFQHLVQGSMGLRPLPATTVGHWAAEQSKDLTRLSKHMGALTQLVGPLRAQLEEAKGQKDRLRKQVGELEQALQREQEAQRQQADEAEQRLAQWERDRQQLLAETSDLKTKVSTLEGELKQQRESTRAVETKAQELQEEAEHRAEAERQVQQLEEQVQLLAGRLDGASQQIRWASTELDKEKARVDSMVRHQESLQAKQRALLQQLDTLDQEREELRGSLDEAEAQRVHVEEQLQHVQSEREQGQCQLRAQQVRAGRVRGQGRHFPFSAGTSSQLSTCGPAPCLGSDGDGVSPGGWELVLSSEPPLPQELLQSLQREKQGLEQATADLQLTISELERELVELRERERLLVAFPDLHRPVEAQIQSSGNVTDDMEKQVQANDIRIRVLQEENGRLRSMLSKIREVAQQGGLKLIPQDQLWTPPSKGIHGAAPPAQAQRASPGPLGRRHSPCSRTASAGRTLPGQPQASPPQQPCGRPSKSSLEDVTHSTNCAQNPIRALARLRRRLSPSRGQAGPAYQPQERPT</sequence>
<reference evidence="4" key="1">
    <citation type="submission" date="2025-08" db="UniProtKB">
        <authorList>
            <consortium name="RefSeq"/>
        </authorList>
    </citation>
    <scope>IDENTIFICATION</scope>
</reference>
<feature type="region of interest" description="Disordered" evidence="2">
    <location>
        <begin position="158"/>
        <end position="181"/>
    </location>
</feature>
<dbReference type="PANTHER" id="PTHR43696">
    <property type="entry name" value="COILED-COIL DOMAIN-CONTAINING PROTEIN 157"/>
    <property type="match status" value="1"/>
</dbReference>
<gene>
    <name evidence="4" type="primary">CCDC157</name>
</gene>
<keyword evidence="1" id="KW-0175">Coiled coil</keyword>
<feature type="compositionally biased region" description="Low complexity" evidence="2">
    <location>
        <begin position="699"/>
        <end position="713"/>
    </location>
</feature>
<dbReference type="RefSeq" id="XP_057382303.1">
    <property type="nucleotide sequence ID" value="XM_057526320.1"/>
</dbReference>
<feature type="compositionally biased region" description="Polar residues" evidence="2">
    <location>
        <begin position="161"/>
        <end position="172"/>
    </location>
</feature>
<dbReference type="InterPro" id="IPR029681">
    <property type="entry name" value="CCDC157"/>
</dbReference>
<feature type="coiled-coil region" evidence="1">
    <location>
        <begin position="582"/>
        <end position="616"/>
    </location>
</feature>
<dbReference type="Proteomes" id="UP001652580">
    <property type="component" value="Chromosome 13"/>
</dbReference>
<evidence type="ECO:0000256" key="1">
    <source>
        <dbReference type="SAM" id="Coils"/>
    </source>
</evidence>
<feature type="region of interest" description="Disordered" evidence="2">
    <location>
        <begin position="684"/>
        <end position="794"/>
    </location>
</feature>
<dbReference type="SUPFAM" id="SSF57997">
    <property type="entry name" value="Tropomyosin"/>
    <property type="match status" value="1"/>
</dbReference>
<proteinExistence type="predicted"/>
<feature type="coiled-coil region" evidence="1">
    <location>
        <begin position="323"/>
        <end position="511"/>
    </location>
</feature>